<dbReference type="Proteomes" id="UP001189429">
    <property type="component" value="Unassembled WGS sequence"/>
</dbReference>
<proteinExistence type="predicted"/>
<name>A0ABN9R5I3_9DINO</name>
<evidence type="ECO:0000256" key="1">
    <source>
        <dbReference type="SAM" id="MobiDB-lite"/>
    </source>
</evidence>
<feature type="region of interest" description="Disordered" evidence="1">
    <location>
        <begin position="58"/>
        <end position="99"/>
    </location>
</feature>
<gene>
    <name evidence="2" type="ORF">PCOR1329_LOCUS17762</name>
</gene>
<evidence type="ECO:0000313" key="2">
    <source>
        <dbReference type="EMBL" id="CAK0814063.1"/>
    </source>
</evidence>
<organism evidence="2 3">
    <name type="scientific">Prorocentrum cordatum</name>
    <dbReference type="NCBI Taxonomy" id="2364126"/>
    <lineage>
        <taxon>Eukaryota</taxon>
        <taxon>Sar</taxon>
        <taxon>Alveolata</taxon>
        <taxon>Dinophyceae</taxon>
        <taxon>Prorocentrales</taxon>
        <taxon>Prorocentraceae</taxon>
        <taxon>Prorocentrum</taxon>
    </lineage>
</organism>
<feature type="non-terminal residue" evidence="2">
    <location>
        <position position="160"/>
    </location>
</feature>
<feature type="compositionally biased region" description="Basic residues" evidence="1">
    <location>
        <begin position="82"/>
        <end position="99"/>
    </location>
</feature>
<reference evidence="2" key="1">
    <citation type="submission" date="2023-10" db="EMBL/GenBank/DDBJ databases">
        <authorList>
            <person name="Chen Y."/>
            <person name="Shah S."/>
            <person name="Dougan E. K."/>
            <person name="Thang M."/>
            <person name="Chan C."/>
        </authorList>
    </citation>
    <scope>NUCLEOTIDE SEQUENCE [LARGE SCALE GENOMIC DNA]</scope>
</reference>
<feature type="non-terminal residue" evidence="2">
    <location>
        <position position="1"/>
    </location>
</feature>
<feature type="region of interest" description="Disordered" evidence="1">
    <location>
        <begin position="131"/>
        <end position="160"/>
    </location>
</feature>
<keyword evidence="3" id="KW-1185">Reference proteome</keyword>
<feature type="compositionally biased region" description="Basic and acidic residues" evidence="1">
    <location>
        <begin position="149"/>
        <end position="160"/>
    </location>
</feature>
<accession>A0ABN9R5I3</accession>
<evidence type="ECO:0000313" key="3">
    <source>
        <dbReference type="Proteomes" id="UP001189429"/>
    </source>
</evidence>
<comment type="caution">
    <text evidence="2">The sequence shown here is derived from an EMBL/GenBank/DDBJ whole genome shotgun (WGS) entry which is preliminary data.</text>
</comment>
<dbReference type="EMBL" id="CAUYUJ010005547">
    <property type="protein sequence ID" value="CAK0814063.1"/>
    <property type="molecule type" value="Genomic_DNA"/>
</dbReference>
<sequence length="160" mass="18081">WRGIAGCSAKMLSGHDCADPEPSRPWDGGLRHASTAVANVEKMRFVGLTEAWDEECVPVPPHVRGQDQPGRVPEFPLEPPRQKRGLRRGRAARLRRRGRRAGLCRGRAAFRGAPGRVCRRRVRMHGRLRDLARARAGQRGQKTPQQDSTPRRETWARTQL</sequence>
<protein>
    <submittedName>
        <fullName evidence="2">Uncharacterized protein</fullName>
    </submittedName>
</protein>